<dbReference type="AlphaFoldDB" id="A0A177YFC9"/>
<keyword evidence="2" id="KW-1185">Reference proteome</keyword>
<organism evidence="1 2">
    <name type="scientific">Rhodococcoides kyotonense</name>
    <dbReference type="NCBI Taxonomy" id="398843"/>
    <lineage>
        <taxon>Bacteria</taxon>
        <taxon>Bacillati</taxon>
        <taxon>Actinomycetota</taxon>
        <taxon>Actinomycetes</taxon>
        <taxon>Mycobacteriales</taxon>
        <taxon>Nocardiaceae</taxon>
        <taxon>Rhodococcoides</taxon>
    </lineage>
</organism>
<dbReference type="RefSeq" id="WP_068426351.1">
    <property type="nucleotide sequence ID" value="NZ_LVHI01000013.1"/>
</dbReference>
<gene>
    <name evidence="1" type="ORF">A3K89_21115</name>
</gene>
<name>A0A177YFC9_9NOCA</name>
<evidence type="ECO:0000313" key="2">
    <source>
        <dbReference type="Proteomes" id="UP000077519"/>
    </source>
</evidence>
<comment type="caution">
    <text evidence="1">The sequence shown here is derived from an EMBL/GenBank/DDBJ whole genome shotgun (WGS) entry which is preliminary data.</text>
</comment>
<evidence type="ECO:0000313" key="1">
    <source>
        <dbReference type="EMBL" id="OAK54010.1"/>
    </source>
</evidence>
<protein>
    <submittedName>
        <fullName evidence="1">Uncharacterized protein</fullName>
    </submittedName>
</protein>
<accession>A0A177YFC9</accession>
<dbReference type="Proteomes" id="UP000077519">
    <property type="component" value="Unassembled WGS sequence"/>
</dbReference>
<proteinExistence type="predicted"/>
<sequence length="66" mass="7328">MDPIERAAIADEGYDPDDPAVDAAMDRVVRLLADHRHLTADPELSVEYLVDASKAHDARWAPDVCR</sequence>
<reference evidence="1 2" key="1">
    <citation type="submission" date="2016-03" db="EMBL/GenBank/DDBJ databases">
        <title>Genome sequence of Rhodococcus kyotonensis KB10.</title>
        <authorList>
            <person name="Jeong H."/>
            <person name="Hong C.E."/>
            <person name="Jo S.H."/>
            <person name="Park J.M."/>
        </authorList>
    </citation>
    <scope>NUCLEOTIDE SEQUENCE [LARGE SCALE GENOMIC DNA]</scope>
    <source>
        <strain evidence="1 2">KB10</strain>
    </source>
</reference>
<dbReference type="EMBL" id="LVHI01000013">
    <property type="protein sequence ID" value="OAK54010.1"/>
    <property type="molecule type" value="Genomic_DNA"/>
</dbReference>